<proteinExistence type="predicted"/>
<feature type="compositionally biased region" description="Polar residues" evidence="1">
    <location>
        <begin position="59"/>
        <end position="70"/>
    </location>
</feature>
<evidence type="ECO:0000256" key="1">
    <source>
        <dbReference type="SAM" id="MobiDB-lite"/>
    </source>
</evidence>
<dbReference type="EMBL" id="GISG01209699">
    <property type="protein sequence ID" value="MBA4660748.1"/>
    <property type="molecule type" value="Transcribed_RNA"/>
</dbReference>
<protein>
    <submittedName>
        <fullName evidence="2">Uncharacterized protein</fullName>
    </submittedName>
</protein>
<reference evidence="2" key="2">
    <citation type="submission" date="2020-07" db="EMBL/GenBank/DDBJ databases">
        <authorList>
            <person name="Vera ALvarez R."/>
            <person name="Arias-Moreno D.M."/>
            <person name="Jimenez-Jacinto V."/>
            <person name="Jimenez-Bremont J.F."/>
            <person name="Swaminathan K."/>
            <person name="Moose S.P."/>
            <person name="Guerrero-Gonzalez M.L."/>
            <person name="Marino-Ramirez L."/>
            <person name="Landsman D."/>
            <person name="Rodriguez-Kessler M."/>
            <person name="Delgado-Sanchez P."/>
        </authorList>
    </citation>
    <scope>NUCLEOTIDE SEQUENCE</scope>
    <source>
        <tissue evidence="2">Cladode</tissue>
    </source>
</reference>
<reference evidence="2" key="1">
    <citation type="journal article" date="2013" name="J. Plant Res.">
        <title>Effect of fungi and light on seed germination of three Opuntia species from semiarid lands of central Mexico.</title>
        <authorList>
            <person name="Delgado-Sanchez P."/>
            <person name="Jimenez-Bremont J.F."/>
            <person name="Guerrero-Gonzalez Mde L."/>
            <person name="Flores J."/>
        </authorList>
    </citation>
    <scope>NUCLEOTIDE SEQUENCE</scope>
    <source>
        <tissue evidence="2">Cladode</tissue>
    </source>
</reference>
<feature type="region of interest" description="Disordered" evidence="1">
    <location>
        <begin position="48"/>
        <end position="70"/>
    </location>
</feature>
<name>A0A7C9EF74_OPUST</name>
<dbReference type="AlphaFoldDB" id="A0A7C9EF74"/>
<organism evidence="2">
    <name type="scientific">Opuntia streptacantha</name>
    <name type="common">Prickly pear cactus</name>
    <name type="synonym">Opuntia cardona</name>
    <dbReference type="NCBI Taxonomy" id="393608"/>
    <lineage>
        <taxon>Eukaryota</taxon>
        <taxon>Viridiplantae</taxon>
        <taxon>Streptophyta</taxon>
        <taxon>Embryophyta</taxon>
        <taxon>Tracheophyta</taxon>
        <taxon>Spermatophyta</taxon>
        <taxon>Magnoliopsida</taxon>
        <taxon>eudicotyledons</taxon>
        <taxon>Gunneridae</taxon>
        <taxon>Pentapetalae</taxon>
        <taxon>Caryophyllales</taxon>
        <taxon>Cactineae</taxon>
        <taxon>Cactaceae</taxon>
        <taxon>Opuntioideae</taxon>
        <taxon>Opuntia</taxon>
    </lineage>
</organism>
<sequence length="153" mass="17487">MVPSLNPKPLKTLTHLENSSGSMWNLLENSRRLRPTLGELPNEPKERMPTCHFFKNPKSRTAGQPHTNETSTFCCNLKDNNKISRDPSSSDKLESNKNLFLARKLWSSEAGKPYLCKRLPSDTCFLYWVCCAGFEKLKFGGFAVFEKEWQLGN</sequence>
<evidence type="ECO:0000313" key="2">
    <source>
        <dbReference type="EMBL" id="MBA4660748.1"/>
    </source>
</evidence>
<accession>A0A7C9EF74</accession>